<sequence>MKTAPSSTGSYYYHGYQRTFIIGSHTPTKTTSICGSMRRVSGCLLEMTTIRYRPRSMSPSRLEGVMCGLKNPTRSPRTRIGLKSAGIRRTLSGTSAGTPFLLSAVCRP</sequence>
<comment type="caution">
    <text evidence="1">The sequence shown here is derived from an EMBL/GenBank/DDBJ whole genome shotgun (WGS) entry which is preliminary data.</text>
</comment>
<accession>A0AA88DWH8</accession>
<proteinExistence type="predicted"/>
<name>A0AA88DWH8_FICCA</name>
<dbReference type="AlphaFoldDB" id="A0AA88DWH8"/>
<evidence type="ECO:0000313" key="1">
    <source>
        <dbReference type="EMBL" id="GMN63467.1"/>
    </source>
</evidence>
<organism evidence="1 2">
    <name type="scientific">Ficus carica</name>
    <name type="common">Common fig</name>
    <dbReference type="NCBI Taxonomy" id="3494"/>
    <lineage>
        <taxon>Eukaryota</taxon>
        <taxon>Viridiplantae</taxon>
        <taxon>Streptophyta</taxon>
        <taxon>Embryophyta</taxon>
        <taxon>Tracheophyta</taxon>
        <taxon>Spermatophyta</taxon>
        <taxon>Magnoliopsida</taxon>
        <taxon>eudicotyledons</taxon>
        <taxon>Gunneridae</taxon>
        <taxon>Pentapetalae</taxon>
        <taxon>rosids</taxon>
        <taxon>fabids</taxon>
        <taxon>Rosales</taxon>
        <taxon>Moraceae</taxon>
        <taxon>Ficeae</taxon>
        <taxon>Ficus</taxon>
    </lineage>
</organism>
<dbReference type="Proteomes" id="UP001187192">
    <property type="component" value="Unassembled WGS sequence"/>
</dbReference>
<dbReference type="EMBL" id="BTGU01000150">
    <property type="protein sequence ID" value="GMN63467.1"/>
    <property type="molecule type" value="Genomic_DNA"/>
</dbReference>
<keyword evidence="2" id="KW-1185">Reference proteome</keyword>
<protein>
    <submittedName>
        <fullName evidence="1">Uncharacterized protein</fullName>
    </submittedName>
</protein>
<reference evidence="1" key="1">
    <citation type="submission" date="2023-07" db="EMBL/GenBank/DDBJ databases">
        <title>draft genome sequence of fig (Ficus carica).</title>
        <authorList>
            <person name="Takahashi T."/>
            <person name="Nishimura K."/>
        </authorList>
    </citation>
    <scope>NUCLEOTIDE SEQUENCE</scope>
</reference>
<evidence type="ECO:0000313" key="2">
    <source>
        <dbReference type="Proteomes" id="UP001187192"/>
    </source>
</evidence>
<gene>
    <name evidence="1" type="ORF">TIFTF001_032564</name>
</gene>